<dbReference type="PRINTS" id="PR00019">
    <property type="entry name" value="LEURICHRPT"/>
</dbReference>
<protein>
    <submittedName>
        <fullName evidence="9">Serine/threonine-protein kinase HT1</fullName>
    </submittedName>
</protein>
<organism evidence="9 10">
    <name type="scientific">Acorus calamus</name>
    <name type="common">Sweet flag</name>
    <dbReference type="NCBI Taxonomy" id="4465"/>
    <lineage>
        <taxon>Eukaryota</taxon>
        <taxon>Viridiplantae</taxon>
        <taxon>Streptophyta</taxon>
        <taxon>Embryophyta</taxon>
        <taxon>Tracheophyta</taxon>
        <taxon>Spermatophyta</taxon>
        <taxon>Magnoliopsida</taxon>
        <taxon>Liliopsida</taxon>
        <taxon>Acoraceae</taxon>
        <taxon>Acorus</taxon>
    </lineage>
</organism>
<dbReference type="InterPro" id="IPR008271">
    <property type="entry name" value="Ser/Thr_kinase_AS"/>
</dbReference>
<comment type="caution">
    <text evidence="9">The sequence shown here is derived from an EMBL/GenBank/DDBJ whole genome shotgun (WGS) entry which is preliminary data.</text>
</comment>
<dbReference type="InterPro" id="IPR000719">
    <property type="entry name" value="Prot_kinase_dom"/>
</dbReference>
<reference evidence="9" key="2">
    <citation type="submission" date="2023-06" db="EMBL/GenBank/DDBJ databases">
        <authorList>
            <person name="Ma L."/>
            <person name="Liu K.-W."/>
            <person name="Li Z."/>
            <person name="Hsiao Y.-Y."/>
            <person name="Qi Y."/>
            <person name="Fu T."/>
            <person name="Tang G."/>
            <person name="Zhang D."/>
            <person name="Sun W.-H."/>
            <person name="Liu D.-K."/>
            <person name="Li Y."/>
            <person name="Chen G.-Z."/>
            <person name="Liu X.-D."/>
            <person name="Liao X.-Y."/>
            <person name="Jiang Y.-T."/>
            <person name="Yu X."/>
            <person name="Hao Y."/>
            <person name="Huang J."/>
            <person name="Zhao X.-W."/>
            <person name="Ke S."/>
            <person name="Chen Y.-Y."/>
            <person name="Wu W.-L."/>
            <person name="Hsu J.-L."/>
            <person name="Lin Y.-F."/>
            <person name="Huang M.-D."/>
            <person name="Li C.-Y."/>
            <person name="Huang L."/>
            <person name="Wang Z.-W."/>
            <person name="Zhao X."/>
            <person name="Zhong W.-Y."/>
            <person name="Peng D.-H."/>
            <person name="Ahmad S."/>
            <person name="Lan S."/>
            <person name="Zhang J.-S."/>
            <person name="Tsai W.-C."/>
            <person name="Van De Peer Y."/>
            <person name="Liu Z.-J."/>
        </authorList>
    </citation>
    <scope>NUCLEOTIDE SEQUENCE</scope>
    <source>
        <strain evidence="9">CP</strain>
        <tissue evidence="9">Leaves</tissue>
    </source>
</reference>
<dbReference type="FunFam" id="1.10.510.10:FF:000988">
    <property type="entry name" value="Leucine-rich repeat protein kinase family protein"/>
    <property type="match status" value="1"/>
</dbReference>
<proteinExistence type="predicted"/>
<feature type="region of interest" description="Disordered" evidence="7">
    <location>
        <begin position="1044"/>
        <end position="1064"/>
    </location>
</feature>
<evidence type="ECO:0000259" key="8">
    <source>
        <dbReference type="PROSITE" id="PS50011"/>
    </source>
</evidence>
<evidence type="ECO:0000256" key="4">
    <source>
        <dbReference type="ARBA" id="ARBA00022737"/>
    </source>
</evidence>
<dbReference type="SMART" id="SM00364">
    <property type="entry name" value="LRR_BAC"/>
    <property type="match status" value="3"/>
</dbReference>
<dbReference type="AlphaFoldDB" id="A0AAV9D5X0"/>
<dbReference type="PANTHER" id="PTHR24359:SF1">
    <property type="entry name" value="INHIBITOR OF NUCLEAR FACTOR KAPPA-B KINASE EPSILON SUBUNIT HOMOLOG 1-RELATED"/>
    <property type="match status" value="1"/>
</dbReference>
<dbReference type="Proteomes" id="UP001180020">
    <property type="component" value="Unassembled WGS sequence"/>
</dbReference>
<dbReference type="PROSITE" id="PS51450">
    <property type="entry name" value="LRR"/>
    <property type="match status" value="2"/>
</dbReference>
<dbReference type="SUPFAM" id="SSF54001">
    <property type="entry name" value="Cysteine proteinases"/>
    <property type="match status" value="1"/>
</dbReference>
<dbReference type="GO" id="GO:0016020">
    <property type="term" value="C:membrane"/>
    <property type="evidence" value="ECO:0007669"/>
    <property type="project" value="UniProtKB-SubCell"/>
</dbReference>
<feature type="compositionally biased region" description="Basic and acidic residues" evidence="7">
    <location>
        <begin position="443"/>
        <end position="457"/>
    </location>
</feature>
<keyword evidence="4" id="KW-0677">Repeat</keyword>
<comment type="subcellular location">
    <subcellularLocation>
        <location evidence="1">Membrane</location>
    </subcellularLocation>
</comment>
<evidence type="ECO:0000256" key="5">
    <source>
        <dbReference type="ARBA" id="ARBA00022989"/>
    </source>
</evidence>
<dbReference type="InterPro" id="IPR003591">
    <property type="entry name" value="Leu-rich_rpt_typical-subtyp"/>
</dbReference>
<name>A0AAV9D5X0_ACOCL</name>
<dbReference type="PROSITE" id="PS00108">
    <property type="entry name" value="PROTEIN_KINASE_ST"/>
    <property type="match status" value="1"/>
</dbReference>
<sequence>MKVLEGDSDRSNGDGDTDSANPVEDARLPVDDKDERVLDVSEKQWEVSLLEDNRSRPLEMEDPEVRGLYIYHNVFHLVPQSIGRLQGLRKFKFFANEIDVFPPEVGELSELESLQIKVSSPALSGFPLRKLGVLKELELCRVPHGPLGFTVLSEIVALTRLTKLSICHFSIKYLPPEIGLLKKLENLDLSFNKLKNLPNEIADLSFLKSLRVSNNKLVDLPPGLSCLWRLETLDLSNNRLASLGSLRLTSMHNLQTLNLQYNKLLNCCQVPSWICCNLEGNVKDTIMDDTMAAQRICETRSSSGCTSTSISSTLSSEAALSAGRHATHRMKKVWKRRDYLHKKARQERLHFSRKGRSEHHHKKVMTEMTAKRNACKLSVTGEDEDNQLHRASKSSSNVDNTSGALDDQIGDESVVTDSKVNGDDCSCDVSDLAGLDKDCDLGNSVEHDPSDHILKEIDQDDESSSEGSRITHKSKRISDKDISNPKPSKCQRPFDGSLSISCKYSTESFCSIDDHLPDGFYDAGRDRPFMPLQNYEHVLSLDSREVILVDRERDEELDAIAMSAQNLVSSLKRSRCLTEEEDCASTTLHRASILALFVSDCFGGSDRSISVLRTRRAVIGLKNQKPFVCTCSGGNKCDDRGTHNQIYSIEDHYRLMDLCENSLRSIKKARKSNVVPIGTLRLGVCRHRAVLMKYLCDRADPPIPCELVRGYLDFMPHAWNSIIVRRGNSWVRMVVDACHPTDIREECDPEYFCRYIPLSRIHVPSTAENFAMLGWSFPSYLCSETEKTPSGSVIQCKFGTLVAAAKVRNLEVYGASEEEIKNFEYTCLGEVRLLGALRKHKNIVQIYGHQISSKWIPPADGKGEHRFLQSIIAMEYINGSSLKSYLDKLVKDGEKHVPIDIALHIAKGVACALSEVHSKHIIHRDIKSENVLIDLDAVSSDRSPVVKLCDFDRAVPLQSFLHTCCISHRGIPPPDICVGTPRWMAPEVIQAMHRRNLYGLEVDIWSYGCLLLELLTLKVPYEGLSETELLNHLQMGQRPSLSPELEKLASSDGPTISGADEGSAVPDVNSDSLRLLVDLFNLCTKRDPVDRPTAKQVYEMLSSVPTPEGLS</sequence>
<keyword evidence="9" id="KW-0808">Transferase</keyword>
<feature type="region of interest" description="Disordered" evidence="7">
    <location>
        <begin position="345"/>
        <end position="408"/>
    </location>
</feature>
<dbReference type="InterPro" id="IPR055164">
    <property type="entry name" value="EDR1/CTR1/ARMC3-like_pept-like"/>
</dbReference>
<dbReference type="Pfam" id="PF00069">
    <property type="entry name" value="Pkinase"/>
    <property type="match status" value="1"/>
</dbReference>
<dbReference type="GO" id="GO:0005524">
    <property type="term" value="F:ATP binding"/>
    <property type="evidence" value="ECO:0007669"/>
    <property type="project" value="InterPro"/>
</dbReference>
<feature type="compositionally biased region" description="Polar residues" evidence="7">
    <location>
        <begin position="393"/>
        <end position="403"/>
    </location>
</feature>
<evidence type="ECO:0000256" key="1">
    <source>
        <dbReference type="ARBA" id="ARBA00004370"/>
    </source>
</evidence>
<dbReference type="Gene3D" id="3.80.10.10">
    <property type="entry name" value="Ribonuclease Inhibitor"/>
    <property type="match status" value="1"/>
</dbReference>
<evidence type="ECO:0000256" key="3">
    <source>
        <dbReference type="ARBA" id="ARBA00022692"/>
    </source>
</evidence>
<feature type="compositionally biased region" description="Basic and acidic residues" evidence="7">
    <location>
        <begin position="24"/>
        <end position="33"/>
    </location>
</feature>
<keyword evidence="5" id="KW-1133">Transmembrane helix</keyword>
<keyword evidence="3" id="KW-0812">Transmembrane</keyword>
<dbReference type="InterPro" id="IPR001611">
    <property type="entry name" value="Leu-rich_rpt"/>
</dbReference>
<keyword evidence="6" id="KW-0472">Membrane</keyword>
<dbReference type="PROSITE" id="PS50011">
    <property type="entry name" value="PROTEIN_KINASE_DOM"/>
    <property type="match status" value="1"/>
</dbReference>
<accession>A0AAV9D5X0</accession>
<dbReference type="SUPFAM" id="SSF52047">
    <property type="entry name" value="RNI-like"/>
    <property type="match status" value="1"/>
</dbReference>
<dbReference type="SUPFAM" id="SSF56112">
    <property type="entry name" value="Protein kinase-like (PK-like)"/>
    <property type="match status" value="1"/>
</dbReference>
<dbReference type="InterPro" id="IPR011009">
    <property type="entry name" value="Kinase-like_dom_sf"/>
</dbReference>
<dbReference type="Gene3D" id="1.10.510.10">
    <property type="entry name" value="Transferase(Phosphotransferase) domain 1"/>
    <property type="match status" value="1"/>
</dbReference>
<dbReference type="InterPro" id="IPR038765">
    <property type="entry name" value="Papain-like_cys_pep_sf"/>
</dbReference>
<gene>
    <name evidence="9" type="primary">HT1</name>
    <name evidence="9" type="ORF">QJS10_CPB15g01879</name>
</gene>
<evidence type="ECO:0000313" key="10">
    <source>
        <dbReference type="Proteomes" id="UP001180020"/>
    </source>
</evidence>
<dbReference type="GO" id="GO:0004674">
    <property type="term" value="F:protein serine/threonine kinase activity"/>
    <property type="evidence" value="ECO:0007669"/>
    <property type="project" value="TreeGrafter"/>
</dbReference>
<keyword evidence="10" id="KW-1185">Reference proteome</keyword>
<feature type="compositionally biased region" description="Basic residues" evidence="7">
    <location>
        <begin position="345"/>
        <end position="363"/>
    </location>
</feature>
<dbReference type="PANTHER" id="PTHR24359">
    <property type="entry name" value="SERINE/THREONINE-PROTEIN KINASE SBK1"/>
    <property type="match status" value="1"/>
</dbReference>
<dbReference type="SMART" id="SM00369">
    <property type="entry name" value="LRR_TYP"/>
    <property type="match status" value="5"/>
</dbReference>
<evidence type="ECO:0000256" key="2">
    <source>
        <dbReference type="ARBA" id="ARBA00022614"/>
    </source>
</evidence>
<feature type="region of interest" description="Disordered" evidence="7">
    <location>
        <begin position="1"/>
        <end position="33"/>
    </location>
</feature>
<dbReference type="Pfam" id="PF14381">
    <property type="entry name" value="EDR1_CTR1_ARMC3_pept"/>
    <property type="match status" value="1"/>
</dbReference>
<dbReference type="SMART" id="SM00220">
    <property type="entry name" value="S_TKc"/>
    <property type="match status" value="1"/>
</dbReference>
<evidence type="ECO:0000313" key="9">
    <source>
        <dbReference type="EMBL" id="KAK1296585.1"/>
    </source>
</evidence>
<dbReference type="Pfam" id="PF12799">
    <property type="entry name" value="LRR_4"/>
    <property type="match status" value="1"/>
</dbReference>
<dbReference type="InterPro" id="IPR032675">
    <property type="entry name" value="LRR_dom_sf"/>
</dbReference>
<dbReference type="EMBL" id="JAUJYO010000015">
    <property type="protein sequence ID" value="KAK1296585.1"/>
    <property type="molecule type" value="Genomic_DNA"/>
</dbReference>
<reference evidence="9" key="1">
    <citation type="journal article" date="2023" name="Nat. Commun.">
        <title>Diploid and tetraploid genomes of Acorus and the evolution of monocots.</title>
        <authorList>
            <person name="Ma L."/>
            <person name="Liu K.W."/>
            <person name="Li Z."/>
            <person name="Hsiao Y.Y."/>
            <person name="Qi Y."/>
            <person name="Fu T."/>
            <person name="Tang G.D."/>
            <person name="Zhang D."/>
            <person name="Sun W.H."/>
            <person name="Liu D.K."/>
            <person name="Li Y."/>
            <person name="Chen G.Z."/>
            <person name="Liu X.D."/>
            <person name="Liao X.Y."/>
            <person name="Jiang Y.T."/>
            <person name="Yu X."/>
            <person name="Hao Y."/>
            <person name="Huang J."/>
            <person name="Zhao X.W."/>
            <person name="Ke S."/>
            <person name="Chen Y.Y."/>
            <person name="Wu W.L."/>
            <person name="Hsu J.L."/>
            <person name="Lin Y.F."/>
            <person name="Huang M.D."/>
            <person name="Li C.Y."/>
            <person name="Huang L."/>
            <person name="Wang Z.W."/>
            <person name="Zhao X."/>
            <person name="Zhong W.Y."/>
            <person name="Peng D.H."/>
            <person name="Ahmad S."/>
            <person name="Lan S."/>
            <person name="Zhang J.S."/>
            <person name="Tsai W.C."/>
            <person name="Van de Peer Y."/>
            <person name="Liu Z.J."/>
        </authorList>
    </citation>
    <scope>NUCLEOTIDE SEQUENCE</scope>
    <source>
        <strain evidence="9">CP</strain>
    </source>
</reference>
<feature type="compositionally biased region" description="Basic and acidic residues" evidence="7">
    <location>
        <begin position="1"/>
        <end position="13"/>
    </location>
</feature>
<evidence type="ECO:0000256" key="6">
    <source>
        <dbReference type="ARBA" id="ARBA00023136"/>
    </source>
</evidence>
<dbReference type="InterPro" id="IPR025875">
    <property type="entry name" value="Leu-rich_rpt_4"/>
</dbReference>
<keyword evidence="2" id="KW-0433">Leucine-rich repeat</keyword>
<feature type="domain" description="Protein kinase" evidence="8">
    <location>
        <begin position="779"/>
        <end position="1101"/>
    </location>
</feature>
<feature type="region of interest" description="Disordered" evidence="7">
    <location>
        <begin position="443"/>
        <end position="491"/>
    </location>
</feature>
<evidence type="ECO:0000256" key="7">
    <source>
        <dbReference type="SAM" id="MobiDB-lite"/>
    </source>
</evidence>
<keyword evidence="9" id="KW-0418">Kinase</keyword>